<evidence type="ECO:0000313" key="3">
    <source>
        <dbReference type="Proteomes" id="UP000480684"/>
    </source>
</evidence>
<reference evidence="2 3" key="1">
    <citation type="submission" date="2020-02" db="EMBL/GenBank/DDBJ databases">
        <authorList>
            <person name="Dziuba M."/>
            <person name="Kuznetsov B."/>
            <person name="Mardanov A."/>
            <person name="Ravin N."/>
            <person name="Grouzdev D."/>
        </authorList>
    </citation>
    <scope>NUCLEOTIDE SEQUENCE [LARGE SCALE GENOMIC DNA]</scope>
    <source>
        <strain evidence="2 3">SpK</strain>
    </source>
</reference>
<dbReference type="AlphaFoldDB" id="A0A7C9QUU6"/>
<feature type="transmembrane region" description="Helical" evidence="1">
    <location>
        <begin position="44"/>
        <end position="63"/>
    </location>
</feature>
<organism evidence="2 3">
    <name type="scientific">Magnetospirillum aberrantis SpK</name>
    <dbReference type="NCBI Taxonomy" id="908842"/>
    <lineage>
        <taxon>Bacteria</taxon>
        <taxon>Pseudomonadati</taxon>
        <taxon>Pseudomonadota</taxon>
        <taxon>Alphaproteobacteria</taxon>
        <taxon>Rhodospirillales</taxon>
        <taxon>Rhodospirillaceae</taxon>
        <taxon>Magnetospirillum</taxon>
    </lineage>
</organism>
<keyword evidence="1" id="KW-0812">Transmembrane</keyword>
<dbReference type="Proteomes" id="UP000480684">
    <property type="component" value="Unassembled WGS sequence"/>
</dbReference>
<comment type="caution">
    <text evidence="2">The sequence shown here is derived from an EMBL/GenBank/DDBJ whole genome shotgun (WGS) entry which is preliminary data.</text>
</comment>
<gene>
    <name evidence="2" type="ORF">G4223_13480</name>
</gene>
<keyword evidence="3" id="KW-1185">Reference proteome</keyword>
<protein>
    <submittedName>
        <fullName evidence="2">DUF2065 domain-containing protein</fullName>
    </submittedName>
</protein>
<dbReference type="PANTHER" id="PTHR38602:SF1">
    <property type="entry name" value="INNER MEMBRANE PROTEIN"/>
    <property type="match status" value="1"/>
</dbReference>
<evidence type="ECO:0000313" key="2">
    <source>
        <dbReference type="EMBL" id="NFV81124.1"/>
    </source>
</evidence>
<keyword evidence="1" id="KW-1133">Transmembrane helix</keyword>
<proteinExistence type="predicted"/>
<keyword evidence="1" id="KW-0472">Membrane</keyword>
<dbReference type="RefSeq" id="WP_163680675.1">
    <property type="nucleotide sequence ID" value="NZ_JAAIYP010000039.1"/>
</dbReference>
<dbReference type="Pfam" id="PF09838">
    <property type="entry name" value="DUF2065"/>
    <property type="match status" value="1"/>
</dbReference>
<sequence length="66" mass="7038">MRDFLTACCLALVIEGVAYALFPGAMQRMIAAMLALDPQTLRMFGLATAIAGILGIWLVRAAILTP</sequence>
<name>A0A7C9QUU6_9PROT</name>
<evidence type="ECO:0000256" key="1">
    <source>
        <dbReference type="SAM" id="Phobius"/>
    </source>
</evidence>
<dbReference type="EMBL" id="JAAIYP010000039">
    <property type="protein sequence ID" value="NFV81124.1"/>
    <property type="molecule type" value="Genomic_DNA"/>
</dbReference>
<accession>A0A7C9QUU6</accession>
<dbReference type="PANTHER" id="PTHR38602">
    <property type="entry name" value="INNER MEMBRANE PROTEIN-RELATED"/>
    <property type="match status" value="1"/>
</dbReference>
<dbReference type="InterPro" id="IPR019201">
    <property type="entry name" value="DUF2065"/>
</dbReference>